<dbReference type="Pfam" id="PF00534">
    <property type="entry name" value="Glycos_transf_1"/>
    <property type="match status" value="1"/>
</dbReference>
<dbReference type="SUPFAM" id="SSF53756">
    <property type="entry name" value="UDP-Glycosyltransferase/glycogen phosphorylase"/>
    <property type="match status" value="1"/>
</dbReference>
<proteinExistence type="predicted"/>
<evidence type="ECO:0000313" key="3">
    <source>
        <dbReference type="Proteomes" id="UP000602050"/>
    </source>
</evidence>
<sequence length="383" mass="44365">MKRILFIESRYNSFYGAQKSLLKLVQSLDEREFEYKIVTTSDGNFKKGFEENNIDVDVIKLGEKANVFGGKILDYTLFDKLIVIIQIIIFNIKLLNYIRKNQIDIIYVNDLRAFLYSILATKLLNKKNVWYIRTDINSSFLTNLGLSLSDNIIIIAQGVLRRIPKNKIKKYNNKITNIYTGFDFKQFKIYDKKESKLRLGISSEKFVIGYLGSINERKGIDLLIDSYINVSKIYDDLHLLLIGDVSLGYEEYWEQQLNKLIIADVPFTIKPYRKNVSEGYSAMDIFVLPSNSEGLPRVVIEAMAHKIPVIATDVGGISEVIPNNEIGYLIKKGNQYELIKAIELLKENEDYRIKMSKNGQKYCITKFNHKKFSEDINKFFLDL</sequence>
<dbReference type="PANTHER" id="PTHR45947">
    <property type="entry name" value="SULFOQUINOVOSYL TRANSFERASE SQD2"/>
    <property type="match status" value="1"/>
</dbReference>
<dbReference type="RefSeq" id="WP_188392407.1">
    <property type="nucleotide sequence ID" value="NZ_BMEV01000040.1"/>
</dbReference>
<gene>
    <name evidence="2" type="ORF">GCM10010978_21460</name>
</gene>
<keyword evidence="3" id="KW-1185">Reference proteome</keyword>
<accession>A0A8J2TN67</accession>
<reference evidence="2" key="1">
    <citation type="journal article" date="2014" name="Int. J. Syst. Evol. Microbiol.">
        <title>Complete genome sequence of Corynebacterium casei LMG S-19264T (=DSM 44701T), isolated from a smear-ripened cheese.</title>
        <authorList>
            <consortium name="US DOE Joint Genome Institute (JGI-PGF)"/>
            <person name="Walter F."/>
            <person name="Albersmeier A."/>
            <person name="Kalinowski J."/>
            <person name="Ruckert C."/>
        </authorList>
    </citation>
    <scope>NUCLEOTIDE SEQUENCE</scope>
    <source>
        <strain evidence="2">CGMCC 1.12360</strain>
    </source>
</reference>
<dbReference type="GO" id="GO:0016758">
    <property type="term" value="F:hexosyltransferase activity"/>
    <property type="evidence" value="ECO:0007669"/>
    <property type="project" value="TreeGrafter"/>
</dbReference>
<dbReference type="InterPro" id="IPR050194">
    <property type="entry name" value="Glycosyltransferase_grp1"/>
</dbReference>
<evidence type="ECO:0000259" key="1">
    <source>
        <dbReference type="Pfam" id="PF00534"/>
    </source>
</evidence>
<name>A0A8J2TN67_9BACI</name>
<dbReference type="InterPro" id="IPR001296">
    <property type="entry name" value="Glyco_trans_1"/>
</dbReference>
<comment type="caution">
    <text evidence="2">The sequence shown here is derived from an EMBL/GenBank/DDBJ whole genome shotgun (WGS) entry which is preliminary data.</text>
</comment>
<feature type="domain" description="Glycosyl transferase family 1" evidence="1">
    <location>
        <begin position="192"/>
        <end position="361"/>
    </location>
</feature>
<organism evidence="2 3">
    <name type="scientific">Compostibacillus humi</name>
    <dbReference type="NCBI Taxonomy" id="1245525"/>
    <lineage>
        <taxon>Bacteria</taxon>
        <taxon>Bacillati</taxon>
        <taxon>Bacillota</taxon>
        <taxon>Bacilli</taxon>
        <taxon>Bacillales</taxon>
        <taxon>Bacillaceae</taxon>
        <taxon>Compostibacillus</taxon>
    </lineage>
</organism>
<dbReference type="CDD" id="cd03801">
    <property type="entry name" value="GT4_PimA-like"/>
    <property type="match status" value="1"/>
</dbReference>
<dbReference type="EMBL" id="BMEV01000040">
    <property type="protein sequence ID" value="GFZ79966.1"/>
    <property type="molecule type" value="Genomic_DNA"/>
</dbReference>
<dbReference type="Proteomes" id="UP000602050">
    <property type="component" value="Unassembled WGS sequence"/>
</dbReference>
<dbReference type="PANTHER" id="PTHR45947:SF3">
    <property type="entry name" value="SULFOQUINOVOSYL TRANSFERASE SQD2"/>
    <property type="match status" value="1"/>
</dbReference>
<reference evidence="2" key="2">
    <citation type="submission" date="2020-09" db="EMBL/GenBank/DDBJ databases">
        <authorList>
            <person name="Sun Q."/>
            <person name="Zhou Y."/>
        </authorList>
    </citation>
    <scope>NUCLEOTIDE SEQUENCE</scope>
    <source>
        <strain evidence="2">CGMCC 1.12360</strain>
    </source>
</reference>
<dbReference type="AlphaFoldDB" id="A0A8J2TN67"/>
<dbReference type="Gene3D" id="3.40.50.2000">
    <property type="entry name" value="Glycogen Phosphorylase B"/>
    <property type="match status" value="2"/>
</dbReference>
<evidence type="ECO:0000313" key="2">
    <source>
        <dbReference type="EMBL" id="GFZ79966.1"/>
    </source>
</evidence>
<protein>
    <submittedName>
        <fullName evidence="2">Glycosyl transferase group 1</fullName>
    </submittedName>
</protein>
<keyword evidence="2" id="KW-0808">Transferase</keyword>